<dbReference type="GO" id="GO:0005524">
    <property type="term" value="F:ATP binding"/>
    <property type="evidence" value="ECO:0007669"/>
    <property type="project" value="UniProtKB-KW"/>
</dbReference>
<keyword evidence="1" id="KW-0547">Nucleotide-binding</keyword>
<evidence type="ECO:0000313" key="9">
    <source>
        <dbReference type="Proteomes" id="UP000001401"/>
    </source>
</evidence>
<dbReference type="Gene3D" id="3.40.50.300">
    <property type="entry name" value="P-loop containing nucleotide triphosphate hydrolases"/>
    <property type="match status" value="2"/>
</dbReference>
<dbReference type="GO" id="GO:0003677">
    <property type="term" value="F:DNA binding"/>
    <property type="evidence" value="ECO:0007669"/>
    <property type="project" value="UniProtKB-KW"/>
</dbReference>
<gene>
    <name evidence="8" type="ordered locus">Bcell_1832</name>
</gene>
<dbReference type="HOGENOM" id="CLU_001103_9_7_9"/>
<dbReference type="InterPro" id="IPR027417">
    <property type="entry name" value="P-loop_NTPase"/>
</dbReference>
<dbReference type="Proteomes" id="UP000001401">
    <property type="component" value="Chromosome"/>
</dbReference>
<dbReference type="FunFam" id="3.40.50.300:FF:001389">
    <property type="entry name" value="ATP-dependent DNA helicase RecQ"/>
    <property type="match status" value="1"/>
</dbReference>
<evidence type="ECO:0000256" key="1">
    <source>
        <dbReference type="ARBA" id="ARBA00022741"/>
    </source>
</evidence>
<dbReference type="GO" id="GO:0043590">
    <property type="term" value="C:bacterial nucleoid"/>
    <property type="evidence" value="ECO:0007669"/>
    <property type="project" value="TreeGrafter"/>
</dbReference>
<keyword evidence="4" id="KW-0067">ATP-binding</keyword>
<reference evidence="8" key="1">
    <citation type="submission" date="2010-12" db="EMBL/GenBank/DDBJ databases">
        <title>Complete sequence of Bacillus cellulosilyticus DSM 2522.</title>
        <authorList>
            <consortium name="US DOE Joint Genome Institute"/>
            <person name="Lucas S."/>
            <person name="Copeland A."/>
            <person name="Lapidus A."/>
            <person name="Cheng J.-F."/>
            <person name="Bruce D."/>
            <person name="Goodwin L."/>
            <person name="Pitluck S."/>
            <person name="Chertkov O."/>
            <person name="Detter J.C."/>
            <person name="Han C."/>
            <person name="Tapia R."/>
            <person name="Land M."/>
            <person name="Hauser L."/>
            <person name="Jeffries C."/>
            <person name="Kyrpides N."/>
            <person name="Ivanova N."/>
            <person name="Mikhailova N."/>
            <person name="Brumm P."/>
            <person name="Mead D."/>
            <person name="Woyke T."/>
        </authorList>
    </citation>
    <scope>NUCLEOTIDE SEQUENCE [LARGE SCALE GENOMIC DNA]</scope>
    <source>
        <strain evidence="8">DSM 2522</strain>
    </source>
</reference>
<dbReference type="KEGG" id="bco:Bcell_1832"/>
<organism evidence="8 9">
    <name type="scientific">Evansella cellulosilytica (strain ATCC 21833 / DSM 2522 / FERM P-1141 / JCM 9156 / N-4)</name>
    <name type="common">Bacillus cellulosilyticus</name>
    <dbReference type="NCBI Taxonomy" id="649639"/>
    <lineage>
        <taxon>Bacteria</taxon>
        <taxon>Bacillati</taxon>
        <taxon>Bacillota</taxon>
        <taxon>Bacilli</taxon>
        <taxon>Bacillales</taxon>
        <taxon>Bacillaceae</taxon>
        <taxon>Evansella</taxon>
    </lineage>
</organism>
<dbReference type="GO" id="GO:0043138">
    <property type="term" value="F:3'-5' DNA helicase activity"/>
    <property type="evidence" value="ECO:0007669"/>
    <property type="project" value="TreeGrafter"/>
</dbReference>
<keyword evidence="9" id="KW-1185">Reference proteome</keyword>
<dbReference type="PANTHER" id="PTHR13710">
    <property type="entry name" value="DNA HELICASE RECQ FAMILY MEMBER"/>
    <property type="match status" value="1"/>
</dbReference>
<dbReference type="GO" id="GO:0030894">
    <property type="term" value="C:replisome"/>
    <property type="evidence" value="ECO:0007669"/>
    <property type="project" value="TreeGrafter"/>
</dbReference>
<dbReference type="InterPro" id="IPR002464">
    <property type="entry name" value="DNA/RNA_helicase_DEAH_CS"/>
</dbReference>
<dbReference type="NCBIfam" id="TIGR00614">
    <property type="entry name" value="recQ_fam"/>
    <property type="match status" value="1"/>
</dbReference>
<dbReference type="GO" id="GO:0009378">
    <property type="term" value="F:four-way junction helicase activity"/>
    <property type="evidence" value="ECO:0007669"/>
    <property type="project" value="TreeGrafter"/>
</dbReference>
<evidence type="ECO:0000259" key="7">
    <source>
        <dbReference type="PROSITE" id="PS51194"/>
    </source>
</evidence>
<evidence type="ECO:0000256" key="2">
    <source>
        <dbReference type="ARBA" id="ARBA00022801"/>
    </source>
</evidence>
<evidence type="ECO:0000256" key="4">
    <source>
        <dbReference type="ARBA" id="ARBA00022840"/>
    </source>
</evidence>
<name>E6TYP4_EVAC2</name>
<dbReference type="InterPro" id="IPR004589">
    <property type="entry name" value="DNA_helicase_ATP-dep_RecQ"/>
</dbReference>
<dbReference type="STRING" id="649639.Bcell_1832"/>
<dbReference type="SMART" id="SM00487">
    <property type="entry name" value="DEXDc"/>
    <property type="match status" value="1"/>
</dbReference>
<keyword evidence="2" id="KW-0378">Hydrolase</keyword>
<keyword evidence="5" id="KW-0238">DNA-binding</keyword>
<dbReference type="GO" id="GO:0016787">
    <property type="term" value="F:hydrolase activity"/>
    <property type="evidence" value="ECO:0007669"/>
    <property type="project" value="UniProtKB-KW"/>
</dbReference>
<dbReference type="PROSITE" id="PS00690">
    <property type="entry name" value="DEAH_ATP_HELICASE"/>
    <property type="match status" value="1"/>
</dbReference>
<dbReference type="OrthoDB" id="9763310at2"/>
<keyword evidence="3 8" id="KW-0347">Helicase</keyword>
<dbReference type="PANTHER" id="PTHR13710:SF84">
    <property type="entry name" value="ATP-DEPENDENT DNA HELICASE RECS-RELATED"/>
    <property type="match status" value="1"/>
</dbReference>
<dbReference type="PROSITE" id="PS51194">
    <property type="entry name" value="HELICASE_CTER"/>
    <property type="match status" value="1"/>
</dbReference>
<evidence type="ECO:0000313" key="8">
    <source>
        <dbReference type="EMBL" id="ADU30094.1"/>
    </source>
</evidence>
<dbReference type="SMART" id="SM00490">
    <property type="entry name" value="HELICc"/>
    <property type="match status" value="1"/>
</dbReference>
<dbReference type="InterPro" id="IPR001650">
    <property type="entry name" value="Helicase_C-like"/>
</dbReference>
<dbReference type="CDD" id="cd17920">
    <property type="entry name" value="DEXHc_RecQ"/>
    <property type="match status" value="1"/>
</dbReference>
<dbReference type="GO" id="GO:0006310">
    <property type="term" value="P:DNA recombination"/>
    <property type="evidence" value="ECO:0007669"/>
    <property type="project" value="InterPro"/>
</dbReference>
<dbReference type="InterPro" id="IPR011545">
    <property type="entry name" value="DEAD/DEAH_box_helicase_dom"/>
</dbReference>
<dbReference type="AlphaFoldDB" id="E6TYP4"/>
<proteinExistence type="predicted"/>
<dbReference type="InterPro" id="IPR014001">
    <property type="entry name" value="Helicase_ATP-bd"/>
</dbReference>
<dbReference type="GO" id="GO:0005737">
    <property type="term" value="C:cytoplasm"/>
    <property type="evidence" value="ECO:0007669"/>
    <property type="project" value="TreeGrafter"/>
</dbReference>
<feature type="domain" description="Helicase C-terminal" evidence="7">
    <location>
        <begin position="220"/>
        <end position="364"/>
    </location>
</feature>
<feature type="domain" description="Helicase ATP-binding" evidence="6">
    <location>
        <begin position="26"/>
        <end position="193"/>
    </location>
</feature>
<dbReference type="Pfam" id="PF00271">
    <property type="entry name" value="Helicase_C"/>
    <property type="match status" value="1"/>
</dbReference>
<dbReference type="EMBL" id="CP002394">
    <property type="protein sequence ID" value="ADU30094.1"/>
    <property type="molecule type" value="Genomic_DNA"/>
</dbReference>
<dbReference type="SUPFAM" id="SSF52540">
    <property type="entry name" value="P-loop containing nucleoside triphosphate hydrolases"/>
    <property type="match status" value="1"/>
</dbReference>
<protein>
    <submittedName>
        <fullName evidence="8">ATP-dependent DNA helicase, RecQ family</fullName>
    </submittedName>
</protein>
<sequence length="511" mass="59392">MAINMEQFLTENFGYREFRIGQREVIESVLKGNDVVAILPTGAGKTLCYHYPAKIIKGLTIVVSPLLSLMEDQVHQLRAKGDKNVVQLNGLLSFNEKMNVLHSLHEQSILFISPEMLMNERVLQRLSHIHVGLFVIDEAHCISQWGHEFRTDYLRLSNIKQMLHHPPCLAVTATATKQVEEDIINKLALSSPIVHRFSVNRQEIKFVFEEVKTSKHKMERLYELLETLQKPTIIYTATRKEAEELSEDLRIKGTDDVAYYHGGMTKEDRLLVQHQFIKDEVSVICCTNAFGMGINKPNIRTVIHLNIPVSLEQYVQEVGRAGRDNDNAVALLLHCKEDRRVPLSFIDMEYPEDQELKSWFSLLHHYSREHGPFVKVDNIKHHFIDNETKWRMFLYYLEISNVLHDNGDINVNLINEVLLNKLQSYFHARKKMKKTKFYYFQELLKRDSCIRKEILKYFNESLTSKTSPCCSSCGLHVSSIFNSKKKNAIQELKKGTWQEELDRILLTFTEV</sequence>
<evidence type="ECO:0000256" key="3">
    <source>
        <dbReference type="ARBA" id="ARBA00022806"/>
    </source>
</evidence>
<dbReference type="RefSeq" id="WP_013488430.1">
    <property type="nucleotide sequence ID" value="NC_014829.1"/>
</dbReference>
<evidence type="ECO:0000256" key="5">
    <source>
        <dbReference type="ARBA" id="ARBA00023125"/>
    </source>
</evidence>
<evidence type="ECO:0000259" key="6">
    <source>
        <dbReference type="PROSITE" id="PS51192"/>
    </source>
</evidence>
<dbReference type="GO" id="GO:0006281">
    <property type="term" value="P:DNA repair"/>
    <property type="evidence" value="ECO:0007669"/>
    <property type="project" value="TreeGrafter"/>
</dbReference>
<dbReference type="PROSITE" id="PS51192">
    <property type="entry name" value="HELICASE_ATP_BIND_1"/>
    <property type="match status" value="1"/>
</dbReference>
<accession>E6TYP4</accession>
<dbReference type="Pfam" id="PF00270">
    <property type="entry name" value="DEAD"/>
    <property type="match status" value="1"/>
</dbReference>
<dbReference type="eggNOG" id="COG0514">
    <property type="taxonomic scope" value="Bacteria"/>
</dbReference>